<reference evidence="4" key="1">
    <citation type="journal article" date="2019" name="Int. J. Syst. Evol. Microbiol.">
        <title>The Global Catalogue of Microorganisms (GCM) 10K type strain sequencing project: providing services to taxonomists for standard genome sequencing and annotation.</title>
        <authorList>
            <consortium name="The Broad Institute Genomics Platform"/>
            <consortium name="The Broad Institute Genome Sequencing Center for Infectious Disease"/>
            <person name="Wu L."/>
            <person name="Ma J."/>
        </authorList>
    </citation>
    <scope>NUCLEOTIDE SEQUENCE [LARGE SCALE GENOMIC DNA]</scope>
    <source>
        <strain evidence="4">KCTC 52141</strain>
    </source>
</reference>
<evidence type="ECO:0000313" key="4">
    <source>
        <dbReference type="Proteomes" id="UP001595548"/>
    </source>
</evidence>
<sequence length="361" mass="40674">MWYKLIVSVLLTVGAVAPATAQQELNVVSWDGAYVKSQILGFIRPYEAQSNTRVNVIQYSGGIDNIRKQVRAWNVQWDIVDLELFDAIRACNEGLLEPLDPKTLSPAPDGTSAQDDFIAGSLTPCGVGNVVGSTVVSFNRTQFKTPPSTFDDFFNLKKYPGKRGLRRSPKVNLEWALVADGVAPENVYEVLSTEAGLDRAFAMLDKIKPHIQWWQTGEEAIRMLETNRVVMSSVYSGRVDDAVQRGEPLDIIWDHQVWFFDVWAIPKNGRNTKRAKEFLRFASSTESLAAQARYIPYGPVRKSSMAQLAPELRQRLPTAKEHLATAIELNANWWSENLARITPRFEQWLSRPVMVPKALPR</sequence>
<proteinExistence type="predicted"/>
<dbReference type="PANTHER" id="PTHR30222:SF2">
    <property type="entry name" value="ABC TRANSPORTER SUBSTRATE-BINDING PROTEIN"/>
    <property type="match status" value="1"/>
</dbReference>
<keyword evidence="1 2" id="KW-0732">Signal</keyword>
<dbReference type="CDD" id="cd13589">
    <property type="entry name" value="PBP2_polyamine_RpCGA009"/>
    <property type="match status" value="1"/>
</dbReference>
<organism evidence="3 4">
    <name type="scientific">Gilvimarinus japonicus</name>
    <dbReference type="NCBI Taxonomy" id="1796469"/>
    <lineage>
        <taxon>Bacteria</taxon>
        <taxon>Pseudomonadati</taxon>
        <taxon>Pseudomonadota</taxon>
        <taxon>Gammaproteobacteria</taxon>
        <taxon>Cellvibrionales</taxon>
        <taxon>Cellvibrionaceae</taxon>
        <taxon>Gilvimarinus</taxon>
    </lineage>
</organism>
<dbReference type="RefSeq" id="WP_382414872.1">
    <property type="nucleotide sequence ID" value="NZ_AP031500.1"/>
</dbReference>
<dbReference type="Proteomes" id="UP001595548">
    <property type="component" value="Unassembled WGS sequence"/>
</dbReference>
<gene>
    <name evidence="3" type="ORF">ACFOEB_05075</name>
</gene>
<accession>A0ABV7HSJ3</accession>
<evidence type="ECO:0000313" key="3">
    <source>
        <dbReference type="EMBL" id="MFC3154567.1"/>
    </source>
</evidence>
<dbReference type="EMBL" id="JBHRTL010000004">
    <property type="protein sequence ID" value="MFC3154567.1"/>
    <property type="molecule type" value="Genomic_DNA"/>
</dbReference>
<dbReference type="PANTHER" id="PTHR30222">
    <property type="entry name" value="SPERMIDINE/PUTRESCINE-BINDING PERIPLASMIC PROTEIN"/>
    <property type="match status" value="1"/>
</dbReference>
<comment type="caution">
    <text evidence="3">The sequence shown here is derived from an EMBL/GenBank/DDBJ whole genome shotgun (WGS) entry which is preliminary data.</text>
</comment>
<dbReference type="SUPFAM" id="SSF53850">
    <property type="entry name" value="Periplasmic binding protein-like II"/>
    <property type="match status" value="1"/>
</dbReference>
<evidence type="ECO:0000256" key="2">
    <source>
        <dbReference type="SAM" id="SignalP"/>
    </source>
</evidence>
<dbReference type="Gene3D" id="3.40.190.10">
    <property type="entry name" value="Periplasmic binding protein-like II"/>
    <property type="match status" value="2"/>
</dbReference>
<feature type="chain" id="PRO_5047106182" evidence="2">
    <location>
        <begin position="22"/>
        <end position="361"/>
    </location>
</feature>
<dbReference type="InterPro" id="IPR006059">
    <property type="entry name" value="SBP"/>
</dbReference>
<feature type="signal peptide" evidence="2">
    <location>
        <begin position="1"/>
        <end position="21"/>
    </location>
</feature>
<evidence type="ECO:0000256" key="1">
    <source>
        <dbReference type="ARBA" id="ARBA00022729"/>
    </source>
</evidence>
<name>A0ABV7HSJ3_9GAMM</name>
<keyword evidence="4" id="KW-1185">Reference proteome</keyword>
<protein>
    <submittedName>
        <fullName evidence="3">ABC transporter substrate-binding protein</fullName>
    </submittedName>
</protein>
<dbReference type="Pfam" id="PF13416">
    <property type="entry name" value="SBP_bac_8"/>
    <property type="match status" value="1"/>
</dbReference>